<reference evidence="1" key="1">
    <citation type="submission" date="2020-10" db="EMBL/GenBank/DDBJ databases">
        <authorList>
            <person name="Gilroy R."/>
        </authorList>
    </citation>
    <scope>NUCLEOTIDE SEQUENCE</scope>
    <source>
        <strain evidence="1">CHK165-10780</strain>
    </source>
</reference>
<organism evidence="1 2">
    <name type="scientific">Candidatus Faecenecus gallistercoris</name>
    <dbReference type="NCBI Taxonomy" id="2840793"/>
    <lineage>
        <taxon>Bacteria</taxon>
        <taxon>Bacillati</taxon>
        <taxon>Bacillota</taxon>
        <taxon>Bacillota incertae sedis</taxon>
        <taxon>Candidatus Faecenecus</taxon>
    </lineage>
</organism>
<sequence length="930" mass="108065">MVMVAPSLLASHTLKMEFVKGDPNRVIYLLKEELDDEVVSYLDSISYAPTRKIYEKNPVLFQIPSLVERSESEYVDVMVLDPNHVFSYIDMFLLEENNYLFRESDFIRNPNLRNYKKIMECAIRQNPSFIRYIGADIMLSPSVLKHALSEYPVTREVLEKNPAMVQNDYLMSYLIFRDRNFKLYHLTKSEQRMYIATFLKEKKYDALLSLPFMRPPFQKRFQSASMKELLPYFDVDLSFNDVDTQMKYQQLLNQLFSMQAEFDYQQNKLHFLYPDVASMNLAFQNAFLRHEEENLISDLDTFINQGQEVVTREQLTSLVQSVKDNQQSSGTYRTKEISNIYSFLLNLHRDVYLSKSVSQMKKKVIKDLELSSKAENKVKLGKSIRRIQTDFQHQKWDDYGGYEHLLEELQSKREHVLKMHHVRSSLFDFTEEEFSQLENLCLQGKLSRETVADTLHSYDVKLDLEVFRFYNRFYADLAKEDKRTSKFSVEMSDKEKFPYHYLNYQFANEGHISTVLQTLFSKIKEEDIPNILNTYQRFPEIASLLPLVDLVPSFSTDTYLSILTDYPEIYQRLTSDSSAKYLYDNNPLLYLIGHMKQVISMANGLKEEEKELYPLILGDRVVSSLPSELLSDYTKVYIESMLREKSSIPQISGSVGPYSYSTTTTEPDNLLIGSKFSRSCIDLTNVSGAPTYRGCLTKPNMDVLIVRDKFTHEIVARSILFRTKNTVMFAPFYDTKGHVFAPFLQDDVLQEIGDKMMSQAKQKDDSIDAILYNCGLFPTSDLHSPMIEDSRLFTDFLHADLGPYAFVLKTSDKYVGGLESSQLDTSSFEKPIYDRLRQPVKTKEDITENDLKRIQVLDEIIKQGKLDVRSKPILLDDFESLYCGEDWYAGKRKDGQVDCVILPTMDVRVPMELAQTNLPLNINTFGGQTR</sequence>
<dbReference type="Proteomes" id="UP000886725">
    <property type="component" value="Unassembled WGS sequence"/>
</dbReference>
<gene>
    <name evidence="1" type="ORF">IAC85_00380</name>
</gene>
<accession>A0A9D1CJW8</accession>
<proteinExistence type="predicted"/>
<reference evidence="1" key="2">
    <citation type="journal article" date="2021" name="PeerJ">
        <title>Extensive microbial diversity within the chicken gut microbiome revealed by metagenomics and culture.</title>
        <authorList>
            <person name="Gilroy R."/>
            <person name="Ravi A."/>
            <person name="Getino M."/>
            <person name="Pursley I."/>
            <person name="Horton D.L."/>
            <person name="Alikhan N.F."/>
            <person name="Baker D."/>
            <person name="Gharbi K."/>
            <person name="Hall N."/>
            <person name="Watson M."/>
            <person name="Adriaenssens E.M."/>
            <person name="Foster-Nyarko E."/>
            <person name="Jarju S."/>
            <person name="Secka A."/>
            <person name="Antonio M."/>
            <person name="Oren A."/>
            <person name="Chaudhuri R.R."/>
            <person name="La Ragione R."/>
            <person name="Hildebrand F."/>
            <person name="Pallen M.J."/>
        </authorList>
    </citation>
    <scope>NUCLEOTIDE SEQUENCE</scope>
    <source>
        <strain evidence="1">CHK165-10780</strain>
    </source>
</reference>
<protein>
    <submittedName>
        <fullName evidence="1">Uncharacterized protein</fullName>
    </submittedName>
</protein>
<evidence type="ECO:0000313" key="1">
    <source>
        <dbReference type="EMBL" id="HIQ64177.1"/>
    </source>
</evidence>
<evidence type="ECO:0000313" key="2">
    <source>
        <dbReference type="Proteomes" id="UP000886725"/>
    </source>
</evidence>
<name>A0A9D1CJW8_9FIRM</name>
<dbReference type="EMBL" id="DVFU01000010">
    <property type="protein sequence ID" value="HIQ64177.1"/>
    <property type="molecule type" value="Genomic_DNA"/>
</dbReference>
<dbReference type="AlphaFoldDB" id="A0A9D1CJW8"/>
<comment type="caution">
    <text evidence="1">The sequence shown here is derived from an EMBL/GenBank/DDBJ whole genome shotgun (WGS) entry which is preliminary data.</text>
</comment>
<feature type="non-terminal residue" evidence="1">
    <location>
        <position position="1"/>
    </location>
</feature>